<keyword evidence="5" id="KW-1185">Reference proteome</keyword>
<dbReference type="PROSITE" id="PS50966">
    <property type="entry name" value="ZF_SWIM"/>
    <property type="match status" value="1"/>
</dbReference>
<dbReference type="InterPro" id="IPR007527">
    <property type="entry name" value="Znf_SWIM"/>
</dbReference>
<dbReference type="InterPro" id="IPR052579">
    <property type="entry name" value="Zinc_finger_SWIM"/>
</dbReference>
<name>A0AAV6TRA6_9ARAC</name>
<comment type="caution">
    <text evidence="4">The sequence shown here is derived from an EMBL/GenBank/DDBJ whole genome shotgun (WGS) entry which is preliminary data.</text>
</comment>
<dbReference type="GO" id="GO:0008270">
    <property type="term" value="F:zinc ion binding"/>
    <property type="evidence" value="ECO:0007669"/>
    <property type="project" value="UniProtKB-KW"/>
</dbReference>
<dbReference type="AlphaFoldDB" id="A0AAV6TRA6"/>
<evidence type="ECO:0000313" key="5">
    <source>
        <dbReference type="Proteomes" id="UP000827092"/>
    </source>
</evidence>
<keyword evidence="1" id="KW-0479">Metal-binding</keyword>
<accession>A0AAV6TRA6</accession>
<keyword evidence="1" id="KW-0862">Zinc</keyword>
<evidence type="ECO:0000256" key="1">
    <source>
        <dbReference type="PROSITE-ProRule" id="PRU00325"/>
    </source>
</evidence>
<dbReference type="EMBL" id="JAFNEN010001263">
    <property type="protein sequence ID" value="KAG8174278.1"/>
    <property type="molecule type" value="Genomic_DNA"/>
</dbReference>
<dbReference type="InterPro" id="IPR048324">
    <property type="entry name" value="ZSWIM1-3_RNaseH-like"/>
</dbReference>
<dbReference type="PANTHER" id="PTHR31569">
    <property type="entry name" value="SWIM-TYPE DOMAIN-CONTAINING PROTEIN"/>
    <property type="match status" value="1"/>
</dbReference>
<keyword evidence="1" id="KW-0863">Zinc-finger</keyword>
<feature type="region of interest" description="Disordered" evidence="2">
    <location>
        <begin position="482"/>
        <end position="511"/>
    </location>
</feature>
<protein>
    <recommendedName>
        <fullName evidence="3">SWIM-type domain-containing protein</fullName>
    </recommendedName>
</protein>
<proteinExistence type="predicted"/>
<evidence type="ECO:0000256" key="2">
    <source>
        <dbReference type="SAM" id="MobiDB-lite"/>
    </source>
</evidence>
<evidence type="ECO:0000259" key="3">
    <source>
        <dbReference type="PROSITE" id="PS50966"/>
    </source>
</evidence>
<reference evidence="4 5" key="1">
    <citation type="journal article" date="2022" name="Nat. Ecol. Evol.">
        <title>A masculinizing supergene underlies an exaggerated male reproductive morph in a spider.</title>
        <authorList>
            <person name="Hendrickx F."/>
            <person name="De Corte Z."/>
            <person name="Sonet G."/>
            <person name="Van Belleghem S.M."/>
            <person name="Kostlbacher S."/>
            <person name="Vangestel C."/>
        </authorList>
    </citation>
    <scope>NUCLEOTIDE SEQUENCE [LARGE SCALE GENOMIC DNA]</scope>
    <source>
        <strain evidence="4">W744_W776</strain>
    </source>
</reference>
<evidence type="ECO:0000313" key="4">
    <source>
        <dbReference type="EMBL" id="KAG8174278.1"/>
    </source>
</evidence>
<organism evidence="4 5">
    <name type="scientific">Oedothorax gibbosus</name>
    <dbReference type="NCBI Taxonomy" id="931172"/>
    <lineage>
        <taxon>Eukaryota</taxon>
        <taxon>Metazoa</taxon>
        <taxon>Ecdysozoa</taxon>
        <taxon>Arthropoda</taxon>
        <taxon>Chelicerata</taxon>
        <taxon>Arachnida</taxon>
        <taxon>Araneae</taxon>
        <taxon>Araneomorphae</taxon>
        <taxon>Entelegynae</taxon>
        <taxon>Araneoidea</taxon>
        <taxon>Linyphiidae</taxon>
        <taxon>Erigoninae</taxon>
        <taxon>Oedothorax</taxon>
    </lineage>
</organism>
<dbReference type="Proteomes" id="UP000827092">
    <property type="component" value="Unassembled WGS sequence"/>
</dbReference>
<feature type="compositionally biased region" description="Polar residues" evidence="2">
    <location>
        <begin position="482"/>
        <end position="508"/>
    </location>
</feature>
<sequence length="638" mass="72455">MVKAMECIPDATKKLAYEDQTNELIGVYFQDKRMKYVFDKYPELILFDATYKLNNYKLPLFVLLAVDGNGQSEVVALFIIRSESKACVGTMLDIFKSNNNAWQRVEVIVGDKDFADRNVFKEKFPQAQIQICLFHALKTFRREIPSRVPDISASVKEDILHIFTDLAYAASEESYDISYSKLVPLNIPHLEAYYNTNWHSIKNEWVLYAQNASFIFKNRTTNRVESLNEKIKQVVTRYSTLSNFFTDLMISVSSTNVERDHKALTISERVPVRNEDLDGTELQIRQTLTKFAADHVIDEYRASMKITFSNVGEDSANLCTKSRIITTTVSSCSCGGTTSMGLPCRHLMALRKLKALPVFEPDHCRQRWTRSYYLLSHPVYSTTISSTEGQHAQVEAIKKTQTECQKYSAANKLTQEINSVLATMSKDKYIYYFEKLKEFHSLITNEKRFNVEQLPETYELEQGDVLDPHVPSTGAIPHVPSTSTVQDPHIPSTSTVQDPHVPSTSTVQDPHVPFTSAISPQIELTAVKLPKALKKNGNAKGFGQTVIGLDRGKKRKRPATVRSDIFENKSVIEKKRTILQILVETEVAAGALAGFLITEEDVNVIPQIVPMQRLRDERIDIESVREYFDPDAFLMVLQ</sequence>
<dbReference type="Pfam" id="PF21056">
    <property type="entry name" value="ZSWIM1-3_RNaseH-like"/>
    <property type="match status" value="1"/>
</dbReference>
<dbReference type="PANTHER" id="PTHR31569:SF4">
    <property type="entry name" value="SWIM-TYPE DOMAIN-CONTAINING PROTEIN"/>
    <property type="match status" value="1"/>
</dbReference>
<feature type="domain" description="SWIM-type" evidence="3">
    <location>
        <begin position="323"/>
        <end position="355"/>
    </location>
</feature>
<gene>
    <name evidence="4" type="ORF">JTE90_021712</name>
</gene>